<evidence type="ECO:0000256" key="5">
    <source>
        <dbReference type="ARBA" id="ARBA00007706"/>
    </source>
</evidence>
<evidence type="ECO:0000256" key="2">
    <source>
        <dbReference type="ARBA" id="ARBA00004323"/>
    </source>
</evidence>
<evidence type="ECO:0000256" key="25">
    <source>
        <dbReference type="SAM" id="MobiDB-lite"/>
    </source>
</evidence>
<dbReference type="AlphaFoldDB" id="A0A6A1QBS4"/>
<dbReference type="Proteomes" id="UP000437017">
    <property type="component" value="Unassembled WGS sequence"/>
</dbReference>
<comment type="caution">
    <text evidence="26">The sequence shown here is derived from an EMBL/GenBank/DDBJ whole genome shotgun (WGS) entry which is preliminary data.</text>
</comment>
<evidence type="ECO:0000256" key="10">
    <source>
        <dbReference type="ARBA" id="ARBA00022723"/>
    </source>
</evidence>
<dbReference type="OrthoDB" id="675023at2759"/>
<keyword evidence="10 21" id="KW-0479">Metal-binding</keyword>
<dbReference type="PANTHER" id="PTHR10896:SF21">
    <property type="entry name" value="GALACTOSYLGALACTOSYLXYLOSYLPROTEIN 3-BETA-GLUCURONOSYLTRANSFERASE 1"/>
    <property type="match status" value="1"/>
</dbReference>
<feature type="site" description="Interaction with galactose moiety of substrate glycoprotein" evidence="22">
    <location>
        <position position="343"/>
    </location>
</feature>
<dbReference type="GO" id="GO:0050650">
    <property type="term" value="P:chondroitin sulfate proteoglycan biosynthetic process"/>
    <property type="evidence" value="ECO:0007669"/>
    <property type="project" value="TreeGrafter"/>
</dbReference>
<evidence type="ECO:0000256" key="11">
    <source>
        <dbReference type="ARBA" id="ARBA00022968"/>
    </source>
</evidence>
<feature type="glycosylation site" description="N-linked (GlcNAc...) asparagine" evidence="23">
    <location>
        <position position="325"/>
    </location>
</feature>
<comment type="catalytic activity">
    <reaction evidence="19 24">
        <text>3-O-(beta-D-galactosyl-(1-&gt;3)-beta-D-galactosyl-(1-&gt;4)-beta-D-xylosyl)-L-seryl-[protein] + UDP-alpha-D-glucuronate = 3-O-(beta-D-GlcA-(1-&gt;3)-beta-D-Gal-(1-&gt;3)-beta-D-Gal-(1-&gt;4)-beta-D-Xyl)-L-seryl-[protein] + UDP + H(+)</text>
        <dbReference type="Rhea" id="RHEA:24168"/>
        <dbReference type="Rhea" id="RHEA-COMP:12571"/>
        <dbReference type="Rhea" id="RHEA-COMP:12573"/>
        <dbReference type="ChEBI" id="CHEBI:15378"/>
        <dbReference type="ChEBI" id="CHEBI:58052"/>
        <dbReference type="ChEBI" id="CHEBI:58223"/>
        <dbReference type="ChEBI" id="CHEBI:132090"/>
        <dbReference type="ChEBI" id="CHEBI:132093"/>
        <dbReference type="EC" id="2.4.1.135"/>
    </reaction>
</comment>
<accession>A0A6A1QBS4</accession>
<evidence type="ECO:0000256" key="24">
    <source>
        <dbReference type="RuleBase" id="RU363127"/>
    </source>
</evidence>
<evidence type="ECO:0000256" key="21">
    <source>
        <dbReference type="PIRSR" id="PIRSR605027-3"/>
    </source>
</evidence>
<dbReference type="GO" id="GO:0005975">
    <property type="term" value="P:carbohydrate metabolic process"/>
    <property type="evidence" value="ECO:0007669"/>
    <property type="project" value="TreeGrafter"/>
</dbReference>
<keyword evidence="16 21" id="KW-0464">Manganese</keyword>
<keyword evidence="12 24" id="KW-1133">Transmembrane helix</keyword>
<gene>
    <name evidence="26" type="ORF">E2I00_007052</name>
</gene>
<feature type="region of interest" description="Disordered" evidence="25">
    <location>
        <begin position="107"/>
        <end position="129"/>
    </location>
</feature>
<protein>
    <recommendedName>
        <fullName evidence="24">Galactosylgalactosylxylosylprotein 3-beta-glucuronosyltransferase</fullName>
        <ecNumber evidence="24">2.4.1.135</ecNumber>
    </recommendedName>
</protein>
<evidence type="ECO:0000313" key="27">
    <source>
        <dbReference type="Proteomes" id="UP000437017"/>
    </source>
</evidence>
<dbReference type="SUPFAM" id="SSF53448">
    <property type="entry name" value="Nucleotide-diphospho-sugar transferases"/>
    <property type="match status" value="1"/>
</dbReference>
<evidence type="ECO:0000256" key="7">
    <source>
        <dbReference type="ARBA" id="ARBA00022553"/>
    </source>
</evidence>
<comment type="similarity">
    <text evidence="5 24">Belongs to the glycosyltransferase 43 family.</text>
</comment>
<evidence type="ECO:0000256" key="20">
    <source>
        <dbReference type="PIRSR" id="PIRSR605027-1"/>
    </source>
</evidence>
<keyword evidence="15 23" id="KW-0325">Glycoprotein</keyword>
<dbReference type="Gene3D" id="3.90.550.10">
    <property type="entry name" value="Spore Coat Polysaccharide Biosynthesis Protein SpsA, Chain A"/>
    <property type="match status" value="1"/>
</dbReference>
<dbReference type="GO" id="GO:0005576">
    <property type="term" value="C:extracellular region"/>
    <property type="evidence" value="ECO:0007669"/>
    <property type="project" value="UniProtKB-SubCell"/>
</dbReference>
<evidence type="ECO:0000256" key="4">
    <source>
        <dbReference type="ARBA" id="ARBA00004922"/>
    </source>
</evidence>
<dbReference type="EMBL" id="SGJD01000769">
    <property type="protein sequence ID" value="KAB0403601.1"/>
    <property type="molecule type" value="Genomic_DNA"/>
</dbReference>
<dbReference type="GO" id="GO:0015018">
    <property type="term" value="F:galactosylgalactosylxylosylprotein 3-beta-glucuronosyltransferase activity"/>
    <property type="evidence" value="ECO:0007669"/>
    <property type="project" value="UniProtKB-UniRule"/>
</dbReference>
<evidence type="ECO:0000256" key="8">
    <source>
        <dbReference type="ARBA" id="ARBA00022679"/>
    </source>
</evidence>
<keyword evidence="14 24" id="KW-0472">Membrane</keyword>
<dbReference type="GO" id="GO:0000139">
    <property type="term" value="C:Golgi membrane"/>
    <property type="evidence" value="ECO:0007669"/>
    <property type="project" value="UniProtKB-SubCell"/>
</dbReference>
<evidence type="ECO:0000256" key="13">
    <source>
        <dbReference type="ARBA" id="ARBA00023034"/>
    </source>
</evidence>
<evidence type="ECO:0000256" key="16">
    <source>
        <dbReference type="ARBA" id="ARBA00023211"/>
    </source>
</evidence>
<feature type="compositionally biased region" description="Basic and acidic residues" evidence="25">
    <location>
        <begin position="108"/>
        <end position="129"/>
    </location>
</feature>
<evidence type="ECO:0000313" key="26">
    <source>
        <dbReference type="EMBL" id="KAB0403601.1"/>
    </source>
</evidence>
<evidence type="ECO:0000256" key="19">
    <source>
        <dbReference type="ARBA" id="ARBA00047979"/>
    </source>
</evidence>
<keyword evidence="27" id="KW-1185">Reference proteome</keyword>
<evidence type="ECO:0000256" key="18">
    <source>
        <dbReference type="ARBA" id="ARBA00046670"/>
    </source>
</evidence>
<comment type="subunit">
    <text evidence="18">Homodimer. Interacts with SAR1A.</text>
</comment>
<keyword evidence="11 24" id="KW-0735">Signal-anchor</keyword>
<proteinExistence type="inferred from homology"/>
<evidence type="ECO:0000256" key="17">
    <source>
        <dbReference type="ARBA" id="ARBA00037242"/>
    </source>
</evidence>
<evidence type="ECO:0000256" key="9">
    <source>
        <dbReference type="ARBA" id="ARBA00022692"/>
    </source>
</evidence>
<dbReference type="GO" id="GO:0046872">
    <property type="term" value="F:metal ion binding"/>
    <property type="evidence" value="ECO:0007669"/>
    <property type="project" value="UniProtKB-KW"/>
</dbReference>
<keyword evidence="7" id="KW-0597">Phosphoprotein</keyword>
<evidence type="ECO:0000256" key="6">
    <source>
        <dbReference type="ARBA" id="ARBA00022525"/>
    </source>
</evidence>
<evidence type="ECO:0000256" key="3">
    <source>
        <dbReference type="ARBA" id="ARBA00004613"/>
    </source>
</evidence>
<comment type="subcellular location">
    <subcellularLocation>
        <location evidence="2 24">Golgi apparatus membrane</location>
        <topology evidence="2 24">Single-pass type II membrane protein</topology>
    </subcellularLocation>
    <subcellularLocation>
        <location evidence="3">Secreted</location>
    </subcellularLocation>
</comment>
<dbReference type="EC" id="2.4.1.135" evidence="24"/>
<name>A0A6A1QBS4_BALPH</name>
<evidence type="ECO:0000256" key="22">
    <source>
        <dbReference type="PIRSR" id="PIRSR605027-4"/>
    </source>
</evidence>
<feature type="active site" description="Proton donor/acceptor" evidence="20">
    <location>
        <position position="306"/>
    </location>
</feature>
<comment type="function">
    <text evidence="17">Involved in the biosynthesis of L2/HNK-1 carbohydrate epitope on glycoproteins. Can also play a role in glycosaminoglycan biosynthesis. Substrates include asialo-orosomucoid (ASOR), asialo-fetuin, and asialo-neural cell adhesion molecule. Requires sphingomyelin for activity: stearoyl-sphingomyelin was the most effective, followed by palmitoyl-sphingomyelin and lignoceroyl-sphingomyelin. Activity was demonstrated only for sphingomyelin with a saturated fatty acid and not for that with an unsaturated fatty acid, regardless of the length of the acyl group.</text>
</comment>
<feature type="binding site" evidence="21">
    <location>
        <position position="219"/>
    </location>
    <ligand>
        <name>Mn(2+)</name>
        <dbReference type="ChEBI" id="CHEBI:29035"/>
    </ligand>
</feature>
<dbReference type="InterPro" id="IPR029044">
    <property type="entry name" value="Nucleotide-diphossugar_trans"/>
</dbReference>
<evidence type="ECO:0000256" key="15">
    <source>
        <dbReference type="ARBA" id="ARBA00023180"/>
    </source>
</evidence>
<dbReference type="UniPathway" id="UPA00378"/>
<organism evidence="26 27">
    <name type="scientific">Balaenoptera physalus</name>
    <name type="common">Fin whale</name>
    <name type="synonym">Balaena physalus</name>
    <dbReference type="NCBI Taxonomy" id="9770"/>
    <lineage>
        <taxon>Eukaryota</taxon>
        <taxon>Metazoa</taxon>
        <taxon>Chordata</taxon>
        <taxon>Craniata</taxon>
        <taxon>Vertebrata</taxon>
        <taxon>Euteleostomi</taxon>
        <taxon>Mammalia</taxon>
        <taxon>Eutheria</taxon>
        <taxon>Laurasiatheria</taxon>
        <taxon>Artiodactyla</taxon>
        <taxon>Whippomorpha</taxon>
        <taxon>Cetacea</taxon>
        <taxon>Mysticeti</taxon>
        <taxon>Balaenopteridae</taxon>
        <taxon>Balaenoptera</taxon>
    </lineage>
</organism>
<keyword evidence="13 24" id="KW-0333">Golgi apparatus</keyword>
<keyword evidence="9 24" id="KW-0812">Transmembrane</keyword>
<dbReference type="PANTHER" id="PTHR10896">
    <property type="entry name" value="GALACTOSYLGALACTOSYLXYLOSYLPROTEIN 3-BETA-GLUCURONOSYLTRANSFERASE BETA-1,3-GLUCURONYLTRANSFERASE"/>
    <property type="match status" value="1"/>
</dbReference>
<evidence type="ECO:0000256" key="1">
    <source>
        <dbReference type="ARBA" id="ARBA00001936"/>
    </source>
</evidence>
<evidence type="ECO:0000256" key="14">
    <source>
        <dbReference type="ARBA" id="ARBA00023136"/>
    </source>
</evidence>
<feature type="transmembrane region" description="Helical" evidence="24">
    <location>
        <begin position="80"/>
        <end position="98"/>
    </location>
</feature>
<dbReference type="InterPro" id="IPR005027">
    <property type="entry name" value="Glyco_trans_43"/>
</dbReference>
<sequence length="356" mass="40093">MWPGSSSRPCIPLPCVQGPPCPPSGQPARAERFQALDAGPERGPLQPRKDITSDPPPANSTGNEELWAQPALEMPKRRDILAIVLIVLPWTLLVTVWHQSTIAPLLATHKDDGSDPRREAPPGADPREYCMSDRDIVEVVRTEYVYTRPPPWSDTLPTIHVVTPTYSRPTPRNYKLRGDARDPRIPRGTMQRNLALRWLRETFPRNSSQPGVVYFADDDNTYSLELFEEMRSTRRVSVWPVAFVGGLRYEAPRVNGAGKVVGWKTVFDPHRPFAIDMAGFAVNLRLILQRSQAYFKLRGVKGGYQESSLLRELVTLSDLEPKAANCTKILVWHTRTEKPVLVNEGKKGFTDPMVEI</sequence>
<keyword evidence="6" id="KW-0964">Secreted</keyword>
<comment type="cofactor">
    <cofactor evidence="1 21 24">
        <name>Mn(2+)</name>
        <dbReference type="ChEBI" id="CHEBI:29035"/>
    </cofactor>
</comment>
<comment type="pathway">
    <text evidence="4 24">Protein modification; protein glycosylation.</text>
</comment>
<reference evidence="26 27" key="1">
    <citation type="journal article" date="2019" name="PLoS ONE">
        <title>Genomic analyses reveal an absence of contemporary introgressive admixture between fin whales and blue whales, despite known hybrids.</title>
        <authorList>
            <person name="Westbury M.V."/>
            <person name="Petersen B."/>
            <person name="Lorenzen E.D."/>
        </authorList>
    </citation>
    <scope>NUCLEOTIDE SEQUENCE [LARGE SCALE GENOMIC DNA]</scope>
    <source>
        <strain evidence="26">FinWhale-01</strain>
    </source>
</reference>
<feature type="region of interest" description="Disordered" evidence="25">
    <location>
        <begin position="1"/>
        <end position="64"/>
    </location>
</feature>
<dbReference type="Pfam" id="PF03360">
    <property type="entry name" value="Glyco_transf_43"/>
    <property type="match status" value="1"/>
</dbReference>
<evidence type="ECO:0000256" key="12">
    <source>
        <dbReference type="ARBA" id="ARBA00022989"/>
    </source>
</evidence>
<keyword evidence="8 24" id="KW-0808">Transferase</keyword>
<feature type="site" description="Interaction with galactose moiety of substrate glycoprotein" evidence="22">
    <location>
        <position position="250"/>
    </location>
</feature>
<evidence type="ECO:0000256" key="23">
    <source>
        <dbReference type="PIRSR" id="PIRSR605027-6"/>
    </source>
</evidence>